<keyword evidence="4" id="KW-0067">ATP-binding</keyword>
<reference evidence="6" key="1">
    <citation type="journal article" date="2021" name="Vet Sci">
        <title>O-Serogroups and Pathovirotypes of Escherichia coli Isolated from Post-Weaning Piglets Showing Diarrhoea and/or Oedema in South Korea.</title>
        <authorList>
            <person name="Byun J.W."/>
            <person name="Moon B.Y."/>
            <person name="Do K.H."/>
            <person name="Lee K."/>
            <person name="Lee H.Y."/>
            <person name="Kim W.I."/>
            <person name="So B."/>
            <person name="Lee W.K."/>
        </authorList>
    </citation>
    <scope>NUCLEOTIDE SEQUENCE</scope>
    <source>
        <strain evidence="6">84/14</strain>
    </source>
</reference>
<dbReference type="InterPro" id="IPR011764">
    <property type="entry name" value="Biotin_carboxylation_dom"/>
</dbReference>
<dbReference type="InterPro" id="IPR005481">
    <property type="entry name" value="BC-like_N"/>
</dbReference>
<evidence type="ECO:0000256" key="1">
    <source>
        <dbReference type="ARBA" id="ARBA00003761"/>
    </source>
</evidence>
<evidence type="ECO:0000259" key="5">
    <source>
        <dbReference type="PROSITE" id="PS50979"/>
    </source>
</evidence>
<dbReference type="GO" id="GO:0003989">
    <property type="term" value="F:acetyl-CoA carboxylase activity"/>
    <property type="evidence" value="ECO:0007669"/>
    <property type="project" value="UniProtKB-EC"/>
</dbReference>
<dbReference type="GO" id="GO:0005524">
    <property type="term" value="F:ATP binding"/>
    <property type="evidence" value="ECO:0007669"/>
    <property type="project" value="UniProtKB-KW"/>
</dbReference>
<dbReference type="InterPro" id="IPR016185">
    <property type="entry name" value="PreATP-grasp_dom_sf"/>
</dbReference>
<reference evidence="6" key="2">
    <citation type="submission" date="2022-12" db="EMBL/GenBank/DDBJ databases">
        <authorList>
            <person name="Kardos G."/>
            <person name="Sarkozi R."/>
            <person name="Laczko L."/>
            <person name="Marton S."/>
            <person name="Makrai L."/>
            <person name="Banyai K."/>
            <person name="Fodor L."/>
        </authorList>
    </citation>
    <scope>NUCLEOTIDE SEQUENCE</scope>
    <source>
        <strain evidence="6">84/14</strain>
    </source>
</reference>
<dbReference type="Pfam" id="PF00289">
    <property type="entry name" value="Biotin_carb_N"/>
    <property type="match status" value="1"/>
</dbReference>
<dbReference type="PANTHER" id="PTHR48095:SF2">
    <property type="entry name" value="BIOTIN CARBOXYLASE, CHLOROPLASTIC"/>
    <property type="match status" value="1"/>
</dbReference>
<evidence type="ECO:0000256" key="4">
    <source>
        <dbReference type="ARBA" id="ARBA00022840"/>
    </source>
</evidence>
<accession>A0A9Q4DJP9</accession>
<evidence type="ECO:0000256" key="2">
    <source>
        <dbReference type="ARBA" id="ARBA00022598"/>
    </source>
</evidence>
<evidence type="ECO:0000313" key="7">
    <source>
        <dbReference type="Proteomes" id="UP001077788"/>
    </source>
</evidence>
<feature type="non-terminal residue" evidence="6">
    <location>
        <position position="1"/>
    </location>
</feature>
<dbReference type="InterPro" id="IPR051602">
    <property type="entry name" value="ACC_Biotin_Carboxylase"/>
</dbReference>
<dbReference type="PROSITE" id="PS50979">
    <property type="entry name" value="BC"/>
    <property type="match status" value="1"/>
</dbReference>
<dbReference type="RefSeq" id="WP_326498622.1">
    <property type="nucleotide sequence ID" value="NZ_JAPQFC010000026.1"/>
</dbReference>
<feature type="domain" description="Biotin carboxylation" evidence="5">
    <location>
        <begin position="1"/>
        <end position="88"/>
    </location>
</feature>
<feature type="non-terminal residue" evidence="6">
    <location>
        <position position="88"/>
    </location>
</feature>
<comment type="caution">
    <text evidence="6">The sequence shown here is derived from an EMBL/GenBank/DDBJ whole genome shotgun (WGS) entry which is preliminary data.</text>
</comment>
<sequence length="88" mass="9129">IGPAKSTESYLNMSAVLSAAVLTGAEAIHPGFGFLSENSKFATMCEEVGIKFIGPSAKVMDLMGDKINARKQMIKAGVPVIPGSDGEV</sequence>
<comment type="function">
    <text evidence="1">This protein is a component of the acetyl coenzyme A carboxylase complex; first, biotin carboxylase catalyzes the carboxylation of the carrier protein and then the transcarboxylase transfers the carboxyl group to form malonyl-CoA.</text>
</comment>
<gene>
    <name evidence="6" type="ORF">OYG11_11045</name>
</gene>
<proteinExistence type="predicted"/>
<organism evidence="6 7">
    <name type="scientific">Actinobacillus pleuropneumoniae</name>
    <name type="common">Haemophilus pleuropneumoniae</name>
    <dbReference type="NCBI Taxonomy" id="715"/>
    <lineage>
        <taxon>Bacteria</taxon>
        <taxon>Pseudomonadati</taxon>
        <taxon>Pseudomonadota</taxon>
        <taxon>Gammaproteobacteria</taxon>
        <taxon>Pasteurellales</taxon>
        <taxon>Pasteurellaceae</taxon>
        <taxon>Actinobacillus</taxon>
    </lineage>
</organism>
<evidence type="ECO:0000313" key="6">
    <source>
        <dbReference type="EMBL" id="MCY6524737.1"/>
    </source>
</evidence>
<dbReference type="EMBL" id="JAPQFC010000026">
    <property type="protein sequence ID" value="MCY6524737.1"/>
    <property type="molecule type" value="Genomic_DNA"/>
</dbReference>
<dbReference type="EC" id="6.4.1.2" evidence="6"/>
<dbReference type="PANTHER" id="PTHR48095">
    <property type="entry name" value="PYRUVATE CARBOXYLASE SUBUNIT A"/>
    <property type="match status" value="1"/>
</dbReference>
<name>A0A9Q4DJP9_ACTPL</name>
<dbReference type="Proteomes" id="UP001077788">
    <property type="component" value="Unassembled WGS sequence"/>
</dbReference>
<dbReference type="SUPFAM" id="SSF52440">
    <property type="entry name" value="PreATP-grasp domain"/>
    <property type="match status" value="1"/>
</dbReference>
<evidence type="ECO:0000256" key="3">
    <source>
        <dbReference type="ARBA" id="ARBA00022741"/>
    </source>
</evidence>
<dbReference type="Gene3D" id="3.30.470.20">
    <property type="entry name" value="ATP-grasp fold, B domain"/>
    <property type="match status" value="1"/>
</dbReference>
<protein>
    <submittedName>
        <fullName evidence="6">Acetyl-CoA carboxylase biotin carboxylase subunit</fullName>
        <ecNumber evidence="6">6.4.1.2</ecNumber>
    </submittedName>
</protein>
<keyword evidence="3" id="KW-0547">Nucleotide-binding</keyword>
<dbReference type="AlphaFoldDB" id="A0A9Q4DJP9"/>
<keyword evidence="2 6" id="KW-0436">Ligase</keyword>